<name>A0ABY5IZD9_9FLAO</name>
<organism evidence="3 4">
    <name type="scientific">Flavobacterium cerinum</name>
    <dbReference type="NCBI Taxonomy" id="2502784"/>
    <lineage>
        <taxon>Bacteria</taxon>
        <taxon>Pseudomonadati</taxon>
        <taxon>Bacteroidota</taxon>
        <taxon>Flavobacteriia</taxon>
        <taxon>Flavobacteriales</taxon>
        <taxon>Flavobacteriaceae</taxon>
        <taxon>Flavobacterium</taxon>
    </lineage>
</organism>
<dbReference type="Pfam" id="PF24736">
    <property type="entry name" value="DUF7687"/>
    <property type="match status" value="1"/>
</dbReference>
<reference evidence="3" key="1">
    <citation type="submission" date="2022-07" db="EMBL/GenBank/DDBJ databases">
        <title>Isolation, identification, and degradation of a PFOSA degrading strain from sewage treatment plant.</title>
        <authorList>
            <person name="Zhang L."/>
            <person name="Huo Y."/>
        </authorList>
    </citation>
    <scope>NUCLEOTIDE SEQUENCE</scope>
    <source>
        <strain evidence="3">C1</strain>
    </source>
</reference>
<gene>
    <name evidence="3" type="ORF">NOX80_07855</name>
</gene>
<proteinExistence type="predicted"/>
<dbReference type="InterPro" id="IPR056104">
    <property type="entry name" value="DUF7687"/>
</dbReference>
<evidence type="ECO:0000259" key="2">
    <source>
        <dbReference type="Pfam" id="PF24739"/>
    </source>
</evidence>
<evidence type="ECO:0000313" key="3">
    <source>
        <dbReference type="EMBL" id="UUC47103.1"/>
    </source>
</evidence>
<dbReference type="Proteomes" id="UP001059844">
    <property type="component" value="Chromosome"/>
</dbReference>
<dbReference type="Pfam" id="PF24739">
    <property type="entry name" value="DUF7690"/>
    <property type="match status" value="1"/>
</dbReference>
<evidence type="ECO:0000313" key="4">
    <source>
        <dbReference type="Proteomes" id="UP001059844"/>
    </source>
</evidence>
<keyword evidence="4" id="KW-1185">Reference proteome</keyword>
<accession>A0ABY5IZD9</accession>
<feature type="domain" description="DUF7687" evidence="1">
    <location>
        <begin position="95"/>
        <end position="279"/>
    </location>
</feature>
<protein>
    <recommendedName>
        <fullName evidence="5">YqaJ viral recombinase domain-containing protein</fullName>
    </recommendedName>
</protein>
<dbReference type="RefSeq" id="WP_256552738.1">
    <property type="nucleotide sequence ID" value="NZ_CP101751.1"/>
</dbReference>
<dbReference type="InterPro" id="IPR056107">
    <property type="entry name" value="DUF7690"/>
</dbReference>
<dbReference type="EMBL" id="CP101751">
    <property type="protein sequence ID" value="UUC47103.1"/>
    <property type="molecule type" value="Genomic_DNA"/>
</dbReference>
<feature type="domain" description="DUF7690" evidence="2">
    <location>
        <begin position="1"/>
        <end position="88"/>
    </location>
</feature>
<sequence length="304" mass="35512">MKPNDRFKNQPLEFWANIKILNQRLGFTKKPSAVNPQTNLVVPTVEQIIDAFKSDHLDYSKLIDDKGLTKLGLHIISYMRYRRELLTNAILPLLMTREQAQELFYSMKKELDPNCPLPLNKQKKEKKDYAYLKGIVNMLICKHKGDYNCDFSPKELTVITENNFPIRVLPRRANGVFPSVINPKAIWEIKEYYYTTTFGSRVSDSVYAAQLDGWELCEAQYKTGKLIKNYLIIDDYYTWWAKGKSYLCRLVDLMHIGLVDEVIFGREVVTRIPELVEEWKNDLETISKNQHNKTNSIITNQMSE</sequence>
<evidence type="ECO:0000259" key="1">
    <source>
        <dbReference type="Pfam" id="PF24736"/>
    </source>
</evidence>
<evidence type="ECO:0008006" key="5">
    <source>
        <dbReference type="Google" id="ProtNLM"/>
    </source>
</evidence>